<evidence type="ECO:0000256" key="1">
    <source>
        <dbReference type="SAM" id="MobiDB-lite"/>
    </source>
</evidence>
<feature type="region of interest" description="Disordered" evidence="1">
    <location>
        <begin position="23"/>
        <end position="60"/>
    </location>
</feature>
<feature type="compositionally biased region" description="Polar residues" evidence="1">
    <location>
        <begin position="50"/>
        <end position="60"/>
    </location>
</feature>
<organism evidence="2 3">
    <name type="scientific">Portunus trituberculatus</name>
    <name type="common">Swimming crab</name>
    <name type="synonym">Neptunus trituberculatus</name>
    <dbReference type="NCBI Taxonomy" id="210409"/>
    <lineage>
        <taxon>Eukaryota</taxon>
        <taxon>Metazoa</taxon>
        <taxon>Ecdysozoa</taxon>
        <taxon>Arthropoda</taxon>
        <taxon>Crustacea</taxon>
        <taxon>Multicrustacea</taxon>
        <taxon>Malacostraca</taxon>
        <taxon>Eumalacostraca</taxon>
        <taxon>Eucarida</taxon>
        <taxon>Decapoda</taxon>
        <taxon>Pleocyemata</taxon>
        <taxon>Brachyura</taxon>
        <taxon>Eubrachyura</taxon>
        <taxon>Portunoidea</taxon>
        <taxon>Portunidae</taxon>
        <taxon>Portuninae</taxon>
        <taxon>Portunus</taxon>
    </lineage>
</organism>
<dbReference type="EMBL" id="VSRR010016296">
    <property type="protein sequence ID" value="MPC59142.1"/>
    <property type="molecule type" value="Genomic_DNA"/>
</dbReference>
<dbReference type="Proteomes" id="UP000324222">
    <property type="component" value="Unassembled WGS sequence"/>
</dbReference>
<protein>
    <submittedName>
        <fullName evidence="2">Uncharacterized protein</fullName>
    </submittedName>
</protein>
<keyword evidence="3" id="KW-1185">Reference proteome</keyword>
<evidence type="ECO:0000313" key="3">
    <source>
        <dbReference type="Proteomes" id="UP000324222"/>
    </source>
</evidence>
<sequence length="60" mass="6514">MKTKTRTVTFGLKVTILVDSLTPGNSPYSSLITSRPDTPPHPQTRHIHSPGNNPFGNTVT</sequence>
<accession>A0A5B7GJJ5</accession>
<feature type="compositionally biased region" description="Polar residues" evidence="1">
    <location>
        <begin position="23"/>
        <end position="36"/>
    </location>
</feature>
<gene>
    <name evidence="2" type="ORF">E2C01_053157</name>
</gene>
<proteinExistence type="predicted"/>
<dbReference type="AlphaFoldDB" id="A0A5B7GJJ5"/>
<name>A0A5B7GJJ5_PORTR</name>
<reference evidence="2 3" key="1">
    <citation type="submission" date="2019-05" db="EMBL/GenBank/DDBJ databases">
        <title>Another draft genome of Portunus trituberculatus and its Hox gene families provides insights of decapod evolution.</title>
        <authorList>
            <person name="Jeong J.-H."/>
            <person name="Song I."/>
            <person name="Kim S."/>
            <person name="Choi T."/>
            <person name="Kim D."/>
            <person name="Ryu S."/>
            <person name="Kim W."/>
        </authorList>
    </citation>
    <scope>NUCLEOTIDE SEQUENCE [LARGE SCALE GENOMIC DNA]</scope>
    <source>
        <tissue evidence="2">Muscle</tissue>
    </source>
</reference>
<comment type="caution">
    <text evidence="2">The sequence shown here is derived from an EMBL/GenBank/DDBJ whole genome shotgun (WGS) entry which is preliminary data.</text>
</comment>
<evidence type="ECO:0000313" key="2">
    <source>
        <dbReference type="EMBL" id="MPC59142.1"/>
    </source>
</evidence>